<proteinExistence type="predicted"/>
<dbReference type="PANTHER" id="PTHR33647:SF24">
    <property type="match status" value="1"/>
</dbReference>
<evidence type="ECO:0000313" key="3">
    <source>
        <dbReference type="Proteomes" id="UP001177003"/>
    </source>
</evidence>
<sequence>MGNCLKKDYDNQWGGDYWGSPATSPEKVLLSCEPRSKGEKKLVAGDGDGDSDDLFSSSGGKIKRRTTEVKIKITKKQLEELLGMQEMQGLTLQQVLTQLMNSSGNINGGCESNQQPWRPALHSIPE</sequence>
<dbReference type="AlphaFoldDB" id="A0AA35Y8I3"/>
<feature type="region of interest" description="Disordered" evidence="1">
    <location>
        <begin position="106"/>
        <end position="126"/>
    </location>
</feature>
<feature type="region of interest" description="Disordered" evidence="1">
    <location>
        <begin position="39"/>
        <end position="60"/>
    </location>
</feature>
<name>A0AA35Y8I3_LACSI</name>
<dbReference type="PANTHER" id="PTHR33647">
    <property type="entry name" value="OS01G0793900 PROTEIN"/>
    <property type="match status" value="1"/>
</dbReference>
<reference evidence="2" key="1">
    <citation type="submission" date="2023-04" db="EMBL/GenBank/DDBJ databases">
        <authorList>
            <person name="Vijverberg K."/>
            <person name="Xiong W."/>
            <person name="Schranz E."/>
        </authorList>
    </citation>
    <scope>NUCLEOTIDE SEQUENCE</scope>
</reference>
<evidence type="ECO:0000313" key="2">
    <source>
        <dbReference type="EMBL" id="CAI9262666.1"/>
    </source>
</evidence>
<dbReference type="Proteomes" id="UP001177003">
    <property type="component" value="Chromosome 0"/>
</dbReference>
<accession>A0AA35Y8I3</accession>
<keyword evidence="3" id="KW-1185">Reference proteome</keyword>
<feature type="compositionally biased region" description="Polar residues" evidence="1">
    <location>
        <begin position="106"/>
        <end position="116"/>
    </location>
</feature>
<evidence type="ECO:0000256" key="1">
    <source>
        <dbReference type="SAM" id="MobiDB-lite"/>
    </source>
</evidence>
<organism evidence="2 3">
    <name type="scientific">Lactuca saligna</name>
    <name type="common">Willowleaf lettuce</name>
    <dbReference type="NCBI Taxonomy" id="75948"/>
    <lineage>
        <taxon>Eukaryota</taxon>
        <taxon>Viridiplantae</taxon>
        <taxon>Streptophyta</taxon>
        <taxon>Embryophyta</taxon>
        <taxon>Tracheophyta</taxon>
        <taxon>Spermatophyta</taxon>
        <taxon>Magnoliopsida</taxon>
        <taxon>eudicotyledons</taxon>
        <taxon>Gunneridae</taxon>
        <taxon>Pentapetalae</taxon>
        <taxon>asterids</taxon>
        <taxon>campanulids</taxon>
        <taxon>Asterales</taxon>
        <taxon>Asteraceae</taxon>
        <taxon>Cichorioideae</taxon>
        <taxon>Cichorieae</taxon>
        <taxon>Lactucinae</taxon>
        <taxon>Lactuca</taxon>
    </lineage>
</organism>
<dbReference type="EMBL" id="OX465086">
    <property type="protein sequence ID" value="CAI9262666.1"/>
    <property type="molecule type" value="Genomic_DNA"/>
</dbReference>
<gene>
    <name evidence="2" type="ORF">LSALG_LOCUS3396</name>
</gene>
<protein>
    <submittedName>
        <fullName evidence="2">Uncharacterized protein</fullName>
    </submittedName>
</protein>